<dbReference type="PROSITE" id="PS00107">
    <property type="entry name" value="PROTEIN_KINASE_ATP"/>
    <property type="match status" value="1"/>
</dbReference>
<dbReference type="PROSITE" id="PS50005">
    <property type="entry name" value="TPR"/>
    <property type="match status" value="4"/>
</dbReference>
<feature type="transmembrane region" description="Helical" evidence="8">
    <location>
        <begin position="293"/>
        <end position="313"/>
    </location>
</feature>
<dbReference type="InterPro" id="IPR011009">
    <property type="entry name" value="Kinase-like_dom_sf"/>
</dbReference>
<evidence type="ECO:0000256" key="1">
    <source>
        <dbReference type="ARBA" id="ARBA00022679"/>
    </source>
</evidence>
<dbReference type="Gene3D" id="1.25.40.10">
    <property type="entry name" value="Tetratricopeptide repeat domain"/>
    <property type="match status" value="3"/>
</dbReference>
<feature type="repeat" description="TPR" evidence="5">
    <location>
        <begin position="558"/>
        <end position="591"/>
    </location>
</feature>
<feature type="region of interest" description="Disordered" evidence="7">
    <location>
        <begin position="349"/>
        <end position="386"/>
    </location>
</feature>
<keyword evidence="11" id="KW-1185">Reference proteome</keyword>
<keyword evidence="8" id="KW-1133">Transmembrane helix</keyword>
<dbReference type="GO" id="GO:0005524">
    <property type="term" value="F:ATP binding"/>
    <property type="evidence" value="ECO:0007669"/>
    <property type="project" value="UniProtKB-UniRule"/>
</dbReference>
<feature type="binding site" evidence="6">
    <location>
        <position position="47"/>
    </location>
    <ligand>
        <name>ATP</name>
        <dbReference type="ChEBI" id="CHEBI:30616"/>
    </ligand>
</feature>
<dbReference type="PANTHER" id="PTHR43289:SF34">
    <property type="entry name" value="SERINE_THREONINE-PROTEIN KINASE YBDM-RELATED"/>
    <property type="match status" value="1"/>
</dbReference>
<dbReference type="SUPFAM" id="SSF56112">
    <property type="entry name" value="Protein kinase-like (PK-like)"/>
    <property type="match status" value="1"/>
</dbReference>
<evidence type="ECO:0000256" key="7">
    <source>
        <dbReference type="SAM" id="MobiDB-lite"/>
    </source>
</evidence>
<dbReference type="PROSITE" id="PS50011">
    <property type="entry name" value="PROTEIN_KINASE_DOM"/>
    <property type="match status" value="1"/>
</dbReference>
<dbReference type="PANTHER" id="PTHR43289">
    <property type="entry name" value="MITOGEN-ACTIVATED PROTEIN KINASE KINASE KINASE 20-RELATED"/>
    <property type="match status" value="1"/>
</dbReference>
<name>A0A5S9IMM9_UABAM</name>
<dbReference type="SUPFAM" id="SSF48439">
    <property type="entry name" value="Protein prenylyltransferase"/>
    <property type="match status" value="1"/>
</dbReference>
<keyword evidence="8" id="KW-0472">Membrane</keyword>
<dbReference type="InterPro" id="IPR019734">
    <property type="entry name" value="TPR_rpt"/>
</dbReference>
<dbReference type="Gene3D" id="1.10.510.10">
    <property type="entry name" value="Transferase(Phosphotransferase) domain 1"/>
    <property type="match status" value="1"/>
</dbReference>
<evidence type="ECO:0000256" key="2">
    <source>
        <dbReference type="ARBA" id="ARBA00022741"/>
    </source>
</evidence>
<gene>
    <name evidence="10" type="ORF">UABAM_02699</name>
</gene>
<dbReference type="RefSeq" id="WP_368239074.1">
    <property type="nucleotide sequence ID" value="NZ_JAZFBD010000027.1"/>
</dbReference>
<keyword evidence="5" id="KW-0802">TPR repeat</keyword>
<dbReference type="InterPro" id="IPR008271">
    <property type="entry name" value="Ser/Thr_kinase_AS"/>
</dbReference>
<evidence type="ECO:0000256" key="4">
    <source>
        <dbReference type="ARBA" id="ARBA00022840"/>
    </source>
</evidence>
<accession>A0A5S9IMM9</accession>
<dbReference type="Pfam" id="PF00069">
    <property type="entry name" value="Pkinase"/>
    <property type="match status" value="1"/>
</dbReference>
<keyword evidence="2 6" id="KW-0547">Nucleotide-binding</keyword>
<dbReference type="KEGG" id="uam:UABAM_02699"/>
<evidence type="ECO:0000256" key="6">
    <source>
        <dbReference type="PROSITE-ProRule" id="PRU10141"/>
    </source>
</evidence>
<feature type="compositionally biased region" description="Polar residues" evidence="7">
    <location>
        <begin position="375"/>
        <end position="386"/>
    </location>
</feature>
<dbReference type="Pfam" id="PF13432">
    <property type="entry name" value="TPR_16"/>
    <property type="match status" value="1"/>
</dbReference>
<feature type="compositionally biased region" description="Polar residues" evidence="7">
    <location>
        <begin position="349"/>
        <end position="368"/>
    </location>
</feature>
<dbReference type="InterPro" id="IPR011990">
    <property type="entry name" value="TPR-like_helical_dom_sf"/>
</dbReference>
<dbReference type="PROSITE" id="PS00108">
    <property type="entry name" value="PROTEIN_KINASE_ST"/>
    <property type="match status" value="1"/>
</dbReference>
<dbReference type="PROSITE" id="PS50293">
    <property type="entry name" value="TPR_REGION"/>
    <property type="match status" value="1"/>
</dbReference>
<evidence type="ECO:0000256" key="3">
    <source>
        <dbReference type="ARBA" id="ARBA00022777"/>
    </source>
</evidence>
<dbReference type="GO" id="GO:0004674">
    <property type="term" value="F:protein serine/threonine kinase activity"/>
    <property type="evidence" value="ECO:0007669"/>
    <property type="project" value="TreeGrafter"/>
</dbReference>
<dbReference type="EMBL" id="AP019860">
    <property type="protein sequence ID" value="BBM84340.1"/>
    <property type="molecule type" value="Genomic_DNA"/>
</dbReference>
<protein>
    <submittedName>
        <fullName evidence="10">Protein kinase</fullName>
    </submittedName>
</protein>
<feature type="repeat" description="TPR" evidence="5">
    <location>
        <begin position="423"/>
        <end position="456"/>
    </location>
</feature>
<keyword evidence="4 6" id="KW-0067">ATP-binding</keyword>
<dbReference type="InterPro" id="IPR000719">
    <property type="entry name" value="Prot_kinase_dom"/>
</dbReference>
<feature type="domain" description="Protein kinase" evidence="9">
    <location>
        <begin position="18"/>
        <end position="271"/>
    </location>
</feature>
<dbReference type="CDD" id="cd14014">
    <property type="entry name" value="STKc_PknB_like"/>
    <property type="match status" value="1"/>
</dbReference>
<evidence type="ECO:0000313" key="10">
    <source>
        <dbReference type="EMBL" id="BBM84340.1"/>
    </source>
</evidence>
<evidence type="ECO:0000259" key="9">
    <source>
        <dbReference type="PROSITE" id="PS50011"/>
    </source>
</evidence>
<proteinExistence type="predicted"/>
<feature type="repeat" description="TPR" evidence="5">
    <location>
        <begin position="524"/>
        <end position="557"/>
    </location>
</feature>
<keyword evidence="3 10" id="KW-0418">Kinase</keyword>
<dbReference type="SMART" id="SM00028">
    <property type="entry name" value="TPR"/>
    <property type="match status" value="7"/>
</dbReference>
<evidence type="ECO:0000256" key="8">
    <source>
        <dbReference type="SAM" id="Phobius"/>
    </source>
</evidence>
<dbReference type="InterPro" id="IPR017441">
    <property type="entry name" value="Protein_kinase_ATP_BS"/>
</dbReference>
<keyword evidence="8" id="KW-0812">Transmembrane</keyword>
<feature type="repeat" description="TPR" evidence="5">
    <location>
        <begin position="389"/>
        <end position="422"/>
    </location>
</feature>
<reference evidence="10 11" key="1">
    <citation type="submission" date="2019-08" db="EMBL/GenBank/DDBJ databases">
        <title>Complete genome sequence of Candidatus Uab amorphum.</title>
        <authorList>
            <person name="Shiratori T."/>
            <person name="Suzuki S."/>
            <person name="Kakizawa Y."/>
            <person name="Ishida K."/>
        </authorList>
    </citation>
    <scope>NUCLEOTIDE SEQUENCE [LARGE SCALE GENOMIC DNA]</scope>
    <source>
        <strain evidence="10 11">SRT547</strain>
    </source>
</reference>
<organism evidence="10 11">
    <name type="scientific">Uabimicrobium amorphum</name>
    <dbReference type="NCBI Taxonomy" id="2596890"/>
    <lineage>
        <taxon>Bacteria</taxon>
        <taxon>Pseudomonadati</taxon>
        <taxon>Planctomycetota</taxon>
        <taxon>Candidatus Uabimicrobiia</taxon>
        <taxon>Candidatus Uabimicrobiales</taxon>
        <taxon>Candidatus Uabimicrobiaceae</taxon>
        <taxon>Candidatus Uabimicrobium</taxon>
    </lineage>
</organism>
<dbReference type="Gene3D" id="3.30.200.20">
    <property type="entry name" value="Phosphorylase Kinase, domain 1"/>
    <property type="match status" value="1"/>
</dbReference>
<dbReference type="AlphaFoldDB" id="A0A5S9IMM9"/>
<dbReference type="SMART" id="SM00220">
    <property type="entry name" value="S_TKc"/>
    <property type="match status" value="1"/>
</dbReference>
<dbReference type="Pfam" id="PF00515">
    <property type="entry name" value="TPR_1"/>
    <property type="match status" value="1"/>
</dbReference>
<keyword evidence="1" id="KW-0808">Transferase</keyword>
<dbReference type="Pfam" id="PF13424">
    <property type="entry name" value="TPR_12"/>
    <property type="match status" value="1"/>
</dbReference>
<sequence length="641" mass="74217">MTTPFEQKQQTAQKFGKYIIEKELGRGGMGIVYKAYDPQLHRHIALKLILNLEQKNIDRFMKESKALAQITHPNLVTIYECGRDPQPYFAMEYIEGSTLQDLISEKKTKPFFVVNTMIKICDCLQMMHEKNILHRDIKPANIMIDQANEPKVMDLGLAKFIQTDSSHSTEDFMGTPAYMSPEQIAGKTNKTSDVYALGVTMYEALTHQKMFEADSSTNLLYKIVRETPVPPGKINPKVAPQIEKICLKCVQKDSKQRYQNCKQLKKALENFKKARKTQRTVLKKNQEYKLQKLTVAALGVLLLLSVSVSFFFYNSYKQLKKQHGNQHAASHDSTSQNNDRDNVVVAKNTQENKTANNNVAKDQNAQPSNHHKENTTSYSEKTSQQNETAKRYFHQALAFHEQDQPLKAIEYFSRAIMHAPRYEKAYSNRGRIYLNQGKVKEALADFDRALTFNKSAANFYDKAVALRKLQQNQQALTTLNLALELHDQDPRYWQLRSLLHYALKNVNQALSDIDRAIQLDKTNAQHYSNKGAIYLYQKKYKEALKYLNKAQKLNSELDNVYYYKGEIYYIHKKYKKALKYFQRATKLNKKYAVAYSKIGDCCYRVAEYKVAIFSWNMALKCGYPSRQETLRKIDLAKQKMK</sequence>
<evidence type="ECO:0000256" key="5">
    <source>
        <dbReference type="PROSITE-ProRule" id="PRU00339"/>
    </source>
</evidence>
<dbReference type="Proteomes" id="UP000326354">
    <property type="component" value="Chromosome"/>
</dbReference>
<evidence type="ECO:0000313" key="11">
    <source>
        <dbReference type="Proteomes" id="UP000326354"/>
    </source>
</evidence>